<gene>
    <name evidence="2" type="ORF">PENTCL1PPCAC_15817</name>
</gene>
<comment type="caution">
    <text evidence="2">The sequence shown here is derived from an EMBL/GenBank/DDBJ whole genome shotgun (WGS) entry which is preliminary data.</text>
</comment>
<feature type="transmembrane region" description="Helical" evidence="1">
    <location>
        <begin position="60"/>
        <end position="82"/>
    </location>
</feature>
<keyword evidence="1" id="KW-0812">Transmembrane</keyword>
<dbReference type="PANTHER" id="PTHR46561">
    <property type="entry name" value="SERPENTINE RECEPTOR, CLASS AB (CLASS A-LIKE)-RELATED"/>
    <property type="match status" value="1"/>
</dbReference>
<dbReference type="AlphaFoldDB" id="A0AAV5TH62"/>
<keyword evidence="3" id="KW-1185">Reference proteome</keyword>
<proteinExistence type="predicted"/>
<dbReference type="Pfam" id="PF10316">
    <property type="entry name" value="7TM_GPCR_Srbc"/>
    <property type="match status" value="1"/>
</dbReference>
<feature type="transmembrane region" description="Helical" evidence="1">
    <location>
        <begin position="226"/>
        <end position="246"/>
    </location>
</feature>
<evidence type="ECO:0008006" key="4">
    <source>
        <dbReference type="Google" id="ProtNLM"/>
    </source>
</evidence>
<organism evidence="2 3">
    <name type="scientific">Pristionchus entomophagus</name>
    <dbReference type="NCBI Taxonomy" id="358040"/>
    <lineage>
        <taxon>Eukaryota</taxon>
        <taxon>Metazoa</taxon>
        <taxon>Ecdysozoa</taxon>
        <taxon>Nematoda</taxon>
        <taxon>Chromadorea</taxon>
        <taxon>Rhabditida</taxon>
        <taxon>Rhabditina</taxon>
        <taxon>Diplogasteromorpha</taxon>
        <taxon>Diplogasteroidea</taxon>
        <taxon>Neodiplogasteridae</taxon>
        <taxon>Pristionchus</taxon>
    </lineage>
</organism>
<evidence type="ECO:0000256" key="1">
    <source>
        <dbReference type="SAM" id="Phobius"/>
    </source>
</evidence>
<dbReference type="EMBL" id="BTSX01000004">
    <property type="protein sequence ID" value="GMS93642.1"/>
    <property type="molecule type" value="Genomic_DNA"/>
</dbReference>
<evidence type="ECO:0000313" key="2">
    <source>
        <dbReference type="EMBL" id="GMS93642.1"/>
    </source>
</evidence>
<dbReference type="InterPro" id="IPR019420">
    <property type="entry name" value="7TM_GPCR_serpentine_rcpt_Srbc"/>
</dbReference>
<evidence type="ECO:0000313" key="3">
    <source>
        <dbReference type="Proteomes" id="UP001432027"/>
    </source>
</evidence>
<accession>A0AAV5TH62</accession>
<keyword evidence="1" id="KW-0472">Membrane</keyword>
<name>A0AAV5TH62_9BILA</name>
<reference evidence="2" key="1">
    <citation type="submission" date="2023-10" db="EMBL/GenBank/DDBJ databases">
        <title>Genome assembly of Pristionchus species.</title>
        <authorList>
            <person name="Yoshida K."/>
            <person name="Sommer R.J."/>
        </authorList>
    </citation>
    <scope>NUCLEOTIDE SEQUENCE</scope>
    <source>
        <strain evidence="2">RS0144</strain>
    </source>
</reference>
<feature type="transmembrane region" description="Helical" evidence="1">
    <location>
        <begin position="94"/>
        <end position="117"/>
    </location>
</feature>
<dbReference type="PANTHER" id="PTHR46561:SF11">
    <property type="entry name" value="SERPENTINE RECEPTOR CLASS ALPHA_BETA-14"/>
    <property type="match status" value="1"/>
</dbReference>
<dbReference type="InterPro" id="IPR053286">
    <property type="entry name" value="Nematode_rcpt-like_srab"/>
</dbReference>
<dbReference type="Proteomes" id="UP001432027">
    <property type="component" value="Unassembled WGS sequence"/>
</dbReference>
<feature type="transmembrane region" description="Helical" evidence="1">
    <location>
        <begin position="20"/>
        <end position="40"/>
    </location>
</feature>
<sequence length="252" mass="29183">MSAEQCEVLRELSSNFAYQALIAVKCSLCVMAVYGISYQWHKQGVRFLVHDNTKVVFKFYYALNLFVSASFAESYIFELIRLRFDCYVVNFRTVLLSKGMGISAIIAAQYVIMIISFERVYSALFPAHFEKHSDKRLAFVLSLTTVIVFIYTAFSLFVYCTDIYLNFIRKPTASNPSLSISYQRSENRRVLLIILPLEITETIMYFAATFAFIIQDDKMPMQRALYLELLTLPIFSPLILVIIIELRVARRH</sequence>
<protein>
    <recommendedName>
        <fullName evidence="4">G protein-coupled receptor</fullName>
    </recommendedName>
</protein>
<feature type="non-terminal residue" evidence="2">
    <location>
        <position position="252"/>
    </location>
</feature>
<keyword evidence="1" id="KW-1133">Transmembrane helix</keyword>
<feature type="transmembrane region" description="Helical" evidence="1">
    <location>
        <begin position="137"/>
        <end position="160"/>
    </location>
</feature>
<feature type="transmembrane region" description="Helical" evidence="1">
    <location>
        <begin position="190"/>
        <end position="214"/>
    </location>
</feature>